<sequence length="629" mass="72794">MLLKLKLKVTVNINMISSEIKDITSVFNNNTTYEIPDFQRDFVWGEDEVRQLFRDFHEDTDRFQIDIKESDGYLLGNIVLIEDKEHPNKKIVIDGQQRLTTLSLLYKAMEALLFDKMKNSTGEDQTKWAMRGSDFKKGYGIINEEFAIEALKIQHHPSLKFGSSYRSIVNGENSSEQEAESPSDKKINEVYEIIEEEIVGLNEIQLSKFVSYIKTKVMLIVTTAPNLSKAFQLFEILNNRGKDLEPLDLIKNLLLKSLTASNYSELDRELFNENWKQFTINLEITPKRKIESSTFLKHYLIGTIGKNEGKDKLFKHFLELKLNSKEVIDLVKDFRRVSKIYGDIERKAYDSFIDDSLKMYILFELLKLRQAHTMLIPFYAESNETKEIVVDLAIRLSSSVIFSYTQTNYIEAEIPALVKEYYKNKKNKGNEFALQTFIDRLEIKITEKAKLAREAISTRKFENNKGDYNKKGIDLLKFIELYGQGNILIKSPAPNKRLTLEHILPRTLRDEEVRMAGFQNTGEFKEFINRIGNLAIVYNTDNSHLSNKNFSQKKTVFADTDFLTTKSLAGDLTTHIKDGKDSKLVNQINENIAVYTSEDSSIYWTKELIDERSAKIASYLEKILTKEVK</sequence>
<feature type="domain" description="GmrSD restriction endonucleases C-terminal" evidence="2">
    <location>
        <begin position="479"/>
        <end position="616"/>
    </location>
</feature>
<evidence type="ECO:0000313" key="3">
    <source>
        <dbReference type="EMBL" id="RLJ91206.1"/>
    </source>
</evidence>
<gene>
    <name evidence="3" type="ORF">DFR62_1364</name>
</gene>
<accession>A0A497YJG9</accession>
<organism evidence="3 4">
    <name type="scientific">Planococcus citreus</name>
    <dbReference type="NCBI Taxonomy" id="1373"/>
    <lineage>
        <taxon>Bacteria</taxon>
        <taxon>Bacillati</taxon>
        <taxon>Bacillota</taxon>
        <taxon>Bacilli</taxon>
        <taxon>Bacillales</taxon>
        <taxon>Caryophanaceae</taxon>
        <taxon>Planococcus</taxon>
    </lineage>
</organism>
<comment type="caution">
    <text evidence="3">The sequence shown here is derived from an EMBL/GenBank/DDBJ whole genome shotgun (WGS) entry which is preliminary data.</text>
</comment>
<keyword evidence="4" id="KW-1185">Reference proteome</keyword>
<dbReference type="EMBL" id="RCCP01000001">
    <property type="protein sequence ID" value="RLJ91206.1"/>
    <property type="molecule type" value="Genomic_DNA"/>
</dbReference>
<evidence type="ECO:0000259" key="2">
    <source>
        <dbReference type="Pfam" id="PF07510"/>
    </source>
</evidence>
<dbReference type="Proteomes" id="UP000280791">
    <property type="component" value="Unassembled WGS sequence"/>
</dbReference>
<dbReference type="AlphaFoldDB" id="A0A497YJG9"/>
<proteinExistence type="predicted"/>
<dbReference type="Pfam" id="PF03235">
    <property type="entry name" value="GmrSD_N"/>
    <property type="match status" value="1"/>
</dbReference>
<name>A0A497YJG9_9BACL</name>
<reference evidence="3 4" key="1">
    <citation type="submission" date="2018-10" db="EMBL/GenBank/DDBJ databases">
        <title>Genomic Encyclopedia of Type Strains, Phase IV (KMG-IV): sequencing the most valuable type-strain genomes for metagenomic binning, comparative biology and taxonomic classification.</title>
        <authorList>
            <person name="Goeker M."/>
        </authorList>
    </citation>
    <scope>NUCLEOTIDE SEQUENCE [LARGE SCALE GENOMIC DNA]</scope>
    <source>
        <strain evidence="3 4">DSM 20549</strain>
    </source>
</reference>
<protein>
    <submittedName>
        <fullName evidence="3">Uncharacterized protein with ParB-like and HNH nuclease domain</fullName>
    </submittedName>
</protein>
<dbReference type="Pfam" id="PF07510">
    <property type="entry name" value="GmrSD_C"/>
    <property type="match status" value="1"/>
</dbReference>
<dbReference type="InterPro" id="IPR011089">
    <property type="entry name" value="GmrSD_C"/>
</dbReference>
<dbReference type="PANTHER" id="PTHR35149:SF1">
    <property type="entry name" value="DUF5655 DOMAIN-CONTAINING PROTEIN"/>
    <property type="match status" value="1"/>
</dbReference>
<dbReference type="InterPro" id="IPR004919">
    <property type="entry name" value="GmrSD_N"/>
</dbReference>
<dbReference type="PANTHER" id="PTHR35149">
    <property type="entry name" value="SLL5132 PROTEIN"/>
    <property type="match status" value="1"/>
</dbReference>
<dbReference type="OrthoDB" id="9798761at2"/>
<feature type="domain" description="GmrSD restriction endonucleases N-terminal" evidence="1">
    <location>
        <begin position="24"/>
        <end position="255"/>
    </location>
</feature>
<evidence type="ECO:0000313" key="4">
    <source>
        <dbReference type="Proteomes" id="UP000280791"/>
    </source>
</evidence>
<evidence type="ECO:0000259" key="1">
    <source>
        <dbReference type="Pfam" id="PF03235"/>
    </source>
</evidence>